<dbReference type="Proteomes" id="UP001230051">
    <property type="component" value="Unassembled WGS sequence"/>
</dbReference>
<keyword evidence="2" id="KW-1185">Reference proteome</keyword>
<evidence type="ECO:0000313" key="2">
    <source>
        <dbReference type="Proteomes" id="UP001230051"/>
    </source>
</evidence>
<accession>A0AAD8D4P4</accession>
<name>A0AAD8D4P4_ACIOX</name>
<gene>
    <name evidence="1" type="ORF">AOXY_G18505</name>
</gene>
<dbReference type="EMBL" id="JAGXEW010000017">
    <property type="protein sequence ID" value="KAK1162172.1"/>
    <property type="molecule type" value="Genomic_DNA"/>
</dbReference>
<comment type="caution">
    <text evidence="1">The sequence shown here is derived from an EMBL/GenBank/DDBJ whole genome shotgun (WGS) entry which is preliminary data.</text>
</comment>
<reference evidence="1" key="1">
    <citation type="submission" date="2022-02" db="EMBL/GenBank/DDBJ databases">
        <title>Atlantic sturgeon de novo genome assembly.</title>
        <authorList>
            <person name="Stock M."/>
            <person name="Klopp C."/>
            <person name="Guiguen Y."/>
            <person name="Cabau C."/>
            <person name="Parinello H."/>
            <person name="Santidrian Yebra-Pimentel E."/>
            <person name="Kuhl H."/>
            <person name="Dirks R.P."/>
            <person name="Guessner J."/>
            <person name="Wuertz S."/>
            <person name="Du K."/>
            <person name="Schartl M."/>
        </authorList>
    </citation>
    <scope>NUCLEOTIDE SEQUENCE</scope>
    <source>
        <strain evidence="1">STURGEONOMICS-FGT-2020</strain>
        <tissue evidence="1">Whole blood</tissue>
    </source>
</reference>
<organism evidence="1 2">
    <name type="scientific">Acipenser oxyrinchus oxyrinchus</name>
    <dbReference type="NCBI Taxonomy" id="40147"/>
    <lineage>
        <taxon>Eukaryota</taxon>
        <taxon>Metazoa</taxon>
        <taxon>Chordata</taxon>
        <taxon>Craniata</taxon>
        <taxon>Vertebrata</taxon>
        <taxon>Euteleostomi</taxon>
        <taxon>Actinopterygii</taxon>
        <taxon>Chondrostei</taxon>
        <taxon>Acipenseriformes</taxon>
        <taxon>Acipenseridae</taxon>
        <taxon>Acipenser</taxon>
    </lineage>
</organism>
<protein>
    <submittedName>
        <fullName evidence="1">Uncharacterized protein</fullName>
    </submittedName>
</protein>
<dbReference type="AlphaFoldDB" id="A0AAD8D4P4"/>
<proteinExistence type="predicted"/>
<evidence type="ECO:0000313" key="1">
    <source>
        <dbReference type="EMBL" id="KAK1162172.1"/>
    </source>
</evidence>
<sequence>MASSFSAPSDRPIKRRLDLLFRSSSSARWDCILCCTSDVAPVLPLHCLHNVNFLSPVRNPPSPLSAQGFVSERNIEIPLTVAQELDPPCGYRPR</sequence>